<evidence type="ECO:0000313" key="3">
    <source>
        <dbReference type="Proteomes" id="UP000256964"/>
    </source>
</evidence>
<dbReference type="Proteomes" id="UP000256964">
    <property type="component" value="Unassembled WGS sequence"/>
</dbReference>
<organism evidence="2 3">
    <name type="scientific">Lentinus brumalis</name>
    <dbReference type="NCBI Taxonomy" id="2498619"/>
    <lineage>
        <taxon>Eukaryota</taxon>
        <taxon>Fungi</taxon>
        <taxon>Dikarya</taxon>
        <taxon>Basidiomycota</taxon>
        <taxon>Agaricomycotina</taxon>
        <taxon>Agaricomycetes</taxon>
        <taxon>Polyporales</taxon>
        <taxon>Polyporaceae</taxon>
        <taxon>Lentinus</taxon>
    </lineage>
</organism>
<protein>
    <submittedName>
        <fullName evidence="2">Uncharacterized protein</fullName>
    </submittedName>
</protein>
<keyword evidence="3" id="KW-1185">Reference proteome</keyword>
<proteinExistence type="predicted"/>
<evidence type="ECO:0000313" key="2">
    <source>
        <dbReference type="EMBL" id="RDX43911.1"/>
    </source>
</evidence>
<name>A0A371CUF6_9APHY</name>
<accession>A0A371CUF6</accession>
<sequence length="83" mass="9247">MSPAHHNFATLPPPPSPHTPQRVLYVPHRSLPPRAAPRPYTVYRPGFCCRSQVRSTRDSSSQSCEELEATCAAPSRYKPSDIC</sequence>
<feature type="region of interest" description="Disordered" evidence="1">
    <location>
        <begin position="1"/>
        <end position="23"/>
    </location>
</feature>
<evidence type="ECO:0000256" key="1">
    <source>
        <dbReference type="SAM" id="MobiDB-lite"/>
    </source>
</evidence>
<dbReference type="EMBL" id="KZ857458">
    <property type="protein sequence ID" value="RDX43911.1"/>
    <property type="molecule type" value="Genomic_DNA"/>
</dbReference>
<gene>
    <name evidence="2" type="ORF">OH76DRAFT_1409724</name>
</gene>
<dbReference type="AlphaFoldDB" id="A0A371CUF6"/>
<reference evidence="2 3" key="1">
    <citation type="journal article" date="2018" name="Biotechnol. Biofuels">
        <title>Integrative visual omics of the white-rot fungus Polyporus brumalis exposes the biotechnological potential of its oxidative enzymes for delignifying raw plant biomass.</title>
        <authorList>
            <person name="Miyauchi S."/>
            <person name="Rancon A."/>
            <person name="Drula E."/>
            <person name="Hage H."/>
            <person name="Chaduli D."/>
            <person name="Favel A."/>
            <person name="Grisel S."/>
            <person name="Henrissat B."/>
            <person name="Herpoel-Gimbert I."/>
            <person name="Ruiz-Duenas F.J."/>
            <person name="Chevret D."/>
            <person name="Hainaut M."/>
            <person name="Lin J."/>
            <person name="Wang M."/>
            <person name="Pangilinan J."/>
            <person name="Lipzen A."/>
            <person name="Lesage-Meessen L."/>
            <person name="Navarro D."/>
            <person name="Riley R."/>
            <person name="Grigoriev I.V."/>
            <person name="Zhou S."/>
            <person name="Raouche S."/>
            <person name="Rosso M.N."/>
        </authorList>
    </citation>
    <scope>NUCLEOTIDE SEQUENCE [LARGE SCALE GENOMIC DNA]</scope>
    <source>
        <strain evidence="2 3">BRFM 1820</strain>
    </source>
</reference>